<dbReference type="InterPro" id="IPR007330">
    <property type="entry name" value="MIT_dom"/>
</dbReference>
<comment type="catalytic activity">
    <reaction evidence="14">
        <text>L-seryl-[protein] + ATP = O-phospho-L-seryl-[protein] + ADP + H(+)</text>
        <dbReference type="Rhea" id="RHEA:17989"/>
        <dbReference type="Rhea" id="RHEA-COMP:9863"/>
        <dbReference type="Rhea" id="RHEA-COMP:11604"/>
        <dbReference type="ChEBI" id="CHEBI:15378"/>
        <dbReference type="ChEBI" id="CHEBI:29999"/>
        <dbReference type="ChEBI" id="CHEBI:30616"/>
        <dbReference type="ChEBI" id="CHEBI:83421"/>
        <dbReference type="ChEBI" id="CHEBI:456216"/>
        <dbReference type="EC" id="2.7.11.1"/>
    </reaction>
</comment>
<dbReference type="Gene3D" id="1.20.58.80">
    <property type="entry name" value="Phosphotransferase system, lactose/cellobiose-type IIA subunit"/>
    <property type="match status" value="2"/>
</dbReference>
<keyword evidence="6" id="KW-0808">Transferase</keyword>
<dbReference type="GO" id="GO:0010506">
    <property type="term" value="P:regulation of autophagy"/>
    <property type="evidence" value="ECO:0007669"/>
    <property type="project" value="InterPro"/>
</dbReference>
<comment type="catalytic activity">
    <reaction evidence="13">
        <text>L-threonyl-[protein] + ATP = O-phospho-L-threonyl-[protein] + ADP + H(+)</text>
        <dbReference type="Rhea" id="RHEA:46608"/>
        <dbReference type="Rhea" id="RHEA-COMP:11060"/>
        <dbReference type="Rhea" id="RHEA-COMP:11605"/>
        <dbReference type="ChEBI" id="CHEBI:15378"/>
        <dbReference type="ChEBI" id="CHEBI:30013"/>
        <dbReference type="ChEBI" id="CHEBI:30616"/>
        <dbReference type="ChEBI" id="CHEBI:61977"/>
        <dbReference type="ChEBI" id="CHEBI:456216"/>
        <dbReference type="EC" id="2.7.11.1"/>
    </reaction>
</comment>
<dbReference type="PROSITE" id="PS00108">
    <property type="entry name" value="PROTEIN_KINASE_ST"/>
    <property type="match status" value="1"/>
</dbReference>
<dbReference type="Pfam" id="PF00069">
    <property type="entry name" value="Pkinase"/>
    <property type="match status" value="1"/>
</dbReference>
<dbReference type="GO" id="GO:0000045">
    <property type="term" value="P:autophagosome assembly"/>
    <property type="evidence" value="ECO:0007669"/>
    <property type="project" value="TreeGrafter"/>
</dbReference>
<dbReference type="InterPro" id="IPR011009">
    <property type="entry name" value="Kinase-like_dom_sf"/>
</dbReference>
<evidence type="ECO:0000256" key="16">
    <source>
        <dbReference type="RuleBase" id="RU000304"/>
    </source>
</evidence>
<dbReference type="Gene3D" id="1.10.510.10">
    <property type="entry name" value="Transferase(Phosphotransferase) domain 1"/>
    <property type="match status" value="1"/>
</dbReference>
<keyword evidence="7" id="KW-0677">Repeat</keyword>
<dbReference type="SMART" id="SM00220">
    <property type="entry name" value="S_TKc"/>
    <property type="match status" value="1"/>
</dbReference>
<evidence type="ECO:0000256" key="14">
    <source>
        <dbReference type="ARBA" id="ARBA00048679"/>
    </source>
</evidence>
<comment type="similarity">
    <text evidence="16">Belongs to the protein kinase superfamily.</text>
</comment>
<dbReference type="AlphaFoldDB" id="A0A023F7A7"/>
<evidence type="ECO:0000256" key="6">
    <source>
        <dbReference type="ARBA" id="ARBA00022679"/>
    </source>
</evidence>
<dbReference type="FunFam" id="1.10.510.10:FF:000571">
    <property type="entry name" value="Maternal embryonic leucine zipper kinase"/>
    <property type="match status" value="1"/>
</dbReference>
<keyword evidence="9 18" id="KW-0418">Kinase</keyword>
<evidence type="ECO:0000256" key="7">
    <source>
        <dbReference type="ARBA" id="ARBA00022737"/>
    </source>
</evidence>
<dbReference type="GO" id="GO:0061709">
    <property type="term" value="P:reticulophagy"/>
    <property type="evidence" value="ECO:0007669"/>
    <property type="project" value="TreeGrafter"/>
</dbReference>
<dbReference type="Gene3D" id="3.30.200.20">
    <property type="entry name" value="Phosphorylase Kinase, domain 1"/>
    <property type="match status" value="1"/>
</dbReference>
<evidence type="ECO:0000313" key="18">
    <source>
        <dbReference type="EMBL" id="JAC17084.1"/>
    </source>
</evidence>
<dbReference type="SUPFAM" id="SSF56112">
    <property type="entry name" value="Protein kinase-like (PK-like)"/>
    <property type="match status" value="1"/>
</dbReference>
<evidence type="ECO:0000259" key="17">
    <source>
        <dbReference type="PROSITE" id="PS50011"/>
    </source>
</evidence>
<keyword evidence="10 15" id="KW-0067">ATP-binding</keyword>
<comment type="subcellular location">
    <subcellularLocation>
        <location evidence="1">Cytoplasm</location>
    </subcellularLocation>
</comment>
<proteinExistence type="evidence at transcript level"/>
<dbReference type="GO" id="GO:0042594">
    <property type="term" value="P:response to starvation"/>
    <property type="evidence" value="ECO:0007669"/>
    <property type="project" value="TreeGrafter"/>
</dbReference>
<dbReference type="InterPro" id="IPR008271">
    <property type="entry name" value="Ser/Thr_kinase_AS"/>
</dbReference>
<dbReference type="PANTHER" id="PTHR24348">
    <property type="entry name" value="SERINE/THREONINE-PROTEIN KINASE UNC-51-RELATED"/>
    <property type="match status" value="1"/>
</dbReference>
<organism evidence="18">
    <name type="scientific">Triatoma infestans</name>
    <name type="common">Assassin bug</name>
    <dbReference type="NCBI Taxonomy" id="30076"/>
    <lineage>
        <taxon>Eukaryota</taxon>
        <taxon>Metazoa</taxon>
        <taxon>Ecdysozoa</taxon>
        <taxon>Arthropoda</taxon>
        <taxon>Hexapoda</taxon>
        <taxon>Insecta</taxon>
        <taxon>Pterygota</taxon>
        <taxon>Neoptera</taxon>
        <taxon>Paraneoptera</taxon>
        <taxon>Hemiptera</taxon>
        <taxon>Heteroptera</taxon>
        <taxon>Panheteroptera</taxon>
        <taxon>Cimicomorpha</taxon>
        <taxon>Reduviidae</taxon>
        <taxon>Triatominae</taxon>
        <taxon>Triatoma</taxon>
    </lineage>
</organism>
<dbReference type="GO" id="GO:0000422">
    <property type="term" value="P:autophagy of mitochondrion"/>
    <property type="evidence" value="ECO:0007669"/>
    <property type="project" value="TreeGrafter"/>
</dbReference>
<keyword evidence="5 16" id="KW-0723">Serine/threonine-protein kinase</keyword>
<feature type="binding site" evidence="15">
    <location>
        <position position="43"/>
    </location>
    <ligand>
        <name>ATP</name>
        <dbReference type="ChEBI" id="CHEBI:30616"/>
    </ligand>
</feature>
<feature type="domain" description="Protein kinase" evidence="17">
    <location>
        <begin position="14"/>
        <end position="272"/>
    </location>
</feature>
<dbReference type="PANTHER" id="PTHR24348:SF65">
    <property type="entry name" value="SERINE_THREONINE-PROTEIN KINASE ULK3"/>
    <property type="match status" value="1"/>
</dbReference>
<evidence type="ECO:0000256" key="10">
    <source>
        <dbReference type="ARBA" id="ARBA00022840"/>
    </source>
</evidence>
<reference evidence="18" key="1">
    <citation type="journal article" date="2014" name="PLoS Negl. Trop. Dis.">
        <title>An updated insight into the Sialotranscriptome of Triatoma infestans: developmental stage and geographic variations.</title>
        <authorList>
            <person name="Schwarz A."/>
            <person name="Medrano-Mercado N."/>
            <person name="Schaub G.A."/>
            <person name="Struchiner C.J."/>
            <person name="Bargues M.D."/>
            <person name="Levy M.Z."/>
            <person name="Ribeiro J.M."/>
        </authorList>
    </citation>
    <scope>NUCLEOTIDE SEQUENCE</scope>
    <source>
        <strain evidence="18">Chile</strain>
        <tissue evidence="18">Salivary glands</tissue>
    </source>
</reference>
<evidence type="ECO:0000256" key="9">
    <source>
        <dbReference type="ARBA" id="ARBA00022777"/>
    </source>
</evidence>
<sequence>MSANSNPSVRVEGFIITDKLGTGSYASVYKAYDKVSNKEVAVKCIDKREVTKNQADSIIREIQILKMLEHPYVAKMIDFFWDDRYVYIVLEYCNGGDLSMFIKEKRRIPEMVCKKFMIQLVEGLKYLRSKDIYHYDLKPQNILINRGSELALKISDFGLSLFAHKNLENDIAGVGPRGSPSYMAPEVLNCDNYDPSLIDLWSLGVILYECLHGKLPLPQRTVAGLVEAIRKCTPIKIDSRLSMDSKNLLRQLLSYDPKGRITFEQLLKHPFIELDYTPPTEDTYTNAIRAARDAVRSDYEKDYHGAFNKYCHALKYMVPFVTKEIAGASKSKEEGVEDEEKTEETLTQPVVDDLDEASSVAGKRKHVHLTGEQVGLLKTMAKPTPKMYDGLDVGYSAQMYLCEGKYREAIDKFMLALSLLIPVLRKEPCGKRRELLTIQVKEWLDQAESIKTLLKANDELQQLDTNSPHRPSSEDEENNMAYDFCRII</sequence>
<evidence type="ECO:0000256" key="15">
    <source>
        <dbReference type="PROSITE-ProRule" id="PRU10141"/>
    </source>
</evidence>
<evidence type="ECO:0000256" key="12">
    <source>
        <dbReference type="ARBA" id="ARBA00032242"/>
    </source>
</evidence>
<dbReference type="FunFam" id="3.30.200.20:FF:000042">
    <property type="entry name" value="Aurora kinase A"/>
    <property type="match status" value="1"/>
</dbReference>
<evidence type="ECO:0000256" key="5">
    <source>
        <dbReference type="ARBA" id="ARBA00022527"/>
    </source>
</evidence>
<evidence type="ECO:0000256" key="4">
    <source>
        <dbReference type="ARBA" id="ARBA00022490"/>
    </source>
</evidence>
<dbReference type="SUPFAM" id="SSF116846">
    <property type="entry name" value="MIT domain"/>
    <property type="match status" value="2"/>
</dbReference>
<evidence type="ECO:0000256" key="8">
    <source>
        <dbReference type="ARBA" id="ARBA00022741"/>
    </source>
</evidence>
<dbReference type="PROSITE" id="PS00107">
    <property type="entry name" value="PROTEIN_KINASE_ATP"/>
    <property type="match status" value="1"/>
</dbReference>
<dbReference type="EC" id="2.7.11.1" evidence="2"/>
<evidence type="ECO:0000256" key="1">
    <source>
        <dbReference type="ARBA" id="ARBA00004496"/>
    </source>
</evidence>
<keyword evidence="4" id="KW-0963">Cytoplasm</keyword>
<evidence type="ECO:0000256" key="11">
    <source>
        <dbReference type="ARBA" id="ARBA00023006"/>
    </source>
</evidence>
<dbReference type="Pfam" id="PF04212">
    <property type="entry name" value="MIT"/>
    <property type="match status" value="1"/>
</dbReference>
<dbReference type="InterPro" id="IPR036181">
    <property type="entry name" value="MIT_dom_sf"/>
</dbReference>
<protein>
    <recommendedName>
        <fullName evidence="3">Serine/threonine-protein kinase ULK3</fullName>
        <ecNumber evidence="2">2.7.11.1</ecNumber>
    </recommendedName>
    <alternativeName>
        <fullName evidence="12">Unc-51-like kinase 3</fullName>
    </alternativeName>
</protein>
<dbReference type="GO" id="GO:0005829">
    <property type="term" value="C:cytosol"/>
    <property type="evidence" value="ECO:0007669"/>
    <property type="project" value="TreeGrafter"/>
</dbReference>
<keyword evidence="11" id="KW-0072">Autophagy</keyword>
<dbReference type="GO" id="GO:0004674">
    <property type="term" value="F:protein serine/threonine kinase activity"/>
    <property type="evidence" value="ECO:0007669"/>
    <property type="project" value="UniProtKB-KW"/>
</dbReference>
<evidence type="ECO:0000256" key="13">
    <source>
        <dbReference type="ARBA" id="ARBA00047899"/>
    </source>
</evidence>
<dbReference type="GO" id="GO:0005776">
    <property type="term" value="C:autophagosome"/>
    <property type="evidence" value="ECO:0007669"/>
    <property type="project" value="TreeGrafter"/>
</dbReference>
<dbReference type="InterPro" id="IPR017441">
    <property type="entry name" value="Protein_kinase_ATP_BS"/>
</dbReference>
<dbReference type="EMBL" id="GBBI01001628">
    <property type="protein sequence ID" value="JAC17084.1"/>
    <property type="molecule type" value="mRNA"/>
</dbReference>
<name>A0A023F7A7_TRIIF</name>
<evidence type="ECO:0000256" key="3">
    <source>
        <dbReference type="ARBA" id="ARBA00021644"/>
    </source>
</evidence>
<dbReference type="InterPro" id="IPR000719">
    <property type="entry name" value="Prot_kinase_dom"/>
</dbReference>
<dbReference type="PROSITE" id="PS50011">
    <property type="entry name" value="PROTEIN_KINASE_DOM"/>
    <property type="match status" value="1"/>
</dbReference>
<dbReference type="InterPro" id="IPR045269">
    <property type="entry name" value="Atg1-like"/>
</dbReference>
<accession>A0A023F7A7</accession>
<dbReference type="GO" id="GO:0034727">
    <property type="term" value="P:piecemeal microautophagy of the nucleus"/>
    <property type="evidence" value="ECO:0007669"/>
    <property type="project" value="TreeGrafter"/>
</dbReference>
<dbReference type="GO" id="GO:0034045">
    <property type="term" value="C:phagophore assembly site membrane"/>
    <property type="evidence" value="ECO:0007669"/>
    <property type="project" value="TreeGrafter"/>
</dbReference>
<keyword evidence="8 15" id="KW-0547">Nucleotide-binding</keyword>
<evidence type="ECO:0000256" key="2">
    <source>
        <dbReference type="ARBA" id="ARBA00012513"/>
    </source>
</evidence>
<dbReference type="GO" id="GO:0005524">
    <property type="term" value="F:ATP binding"/>
    <property type="evidence" value="ECO:0007669"/>
    <property type="project" value="UniProtKB-UniRule"/>
</dbReference>